<feature type="chain" id="PRO_5045926921" evidence="1">
    <location>
        <begin position="24"/>
        <end position="99"/>
    </location>
</feature>
<dbReference type="InterPro" id="IPR058067">
    <property type="entry name" value="CC_3452-like"/>
</dbReference>
<gene>
    <name evidence="2" type="ORF">ACFONA_01140</name>
</gene>
<evidence type="ECO:0000313" key="2">
    <source>
        <dbReference type="EMBL" id="MFC3578754.1"/>
    </source>
</evidence>
<dbReference type="EMBL" id="JBHRXP010000001">
    <property type="protein sequence ID" value="MFC3578754.1"/>
    <property type="molecule type" value="Genomic_DNA"/>
</dbReference>
<evidence type="ECO:0000313" key="3">
    <source>
        <dbReference type="Proteomes" id="UP001595713"/>
    </source>
</evidence>
<dbReference type="Proteomes" id="UP001595713">
    <property type="component" value="Unassembled WGS sequence"/>
</dbReference>
<dbReference type="RefSeq" id="WP_261293836.1">
    <property type="nucleotide sequence ID" value="NZ_JANQBK010000004.1"/>
</dbReference>
<comment type="caution">
    <text evidence="2">The sequence shown here is derived from an EMBL/GenBank/DDBJ whole genome shotgun (WGS) entry which is preliminary data.</text>
</comment>
<keyword evidence="3" id="KW-1185">Reference proteome</keyword>
<reference evidence="3" key="1">
    <citation type="journal article" date="2019" name="Int. J. Syst. Evol. Microbiol.">
        <title>The Global Catalogue of Microorganisms (GCM) 10K type strain sequencing project: providing services to taxonomists for standard genome sequencing and annotation.</title>
        <authorList>
            <consortium name="The Broad Institute Genomics Platform"/>
            <consortium name="The Broad Institute Genome Sequencing Center for Infectious Disease"/>
            <person name="Wu L."/>
            <person name="Ma J."/>
        </authorList>
    </citation>
    <scope>NUCLEOTIDE SEQUENCE [LARGE SCALE GENOMIC DNA]</scope>
    <source>
        <strain evidence="3">KCTC 42739</strain>
    </source>
</reference>
<sequence length="99" mass="9966">MTRSIAFVTALAASGLFASAASAGYYNATPVAAPAKPSLIAGSMMWKCDGGVCTAAKATSRDAIVCEQVVKRVGTLSAFTANGAAFDEAALAKCNTRAK</sequence>
<organism evidence="2 3">
    <name type="scientific">Sphingomonas hylomeconis</name>
    <dbReference type="NCBI Taxonomy" id="1395958"/>
    <lineage>
        <taxon>Bacteria</taxon>
        <taxon>Pseudomonadati</taxon>
        <taxon>Pseudomonadota</taxon>
        <taxon>Alphaproteobacteria</taxon>
        <taxon>Sphingomonadales</taxon>
        <taxon>Sphingomonadaceae</taxon>
        <taxon>Sphingomonas</taxon>
    </lineage>
</organism>
<feature type="signal peptide" evidence="1">
    <location>
        <begin position="1"/>
        <end position="23"/>
    </location>
</feature>
<proteinExistence type="predicted"/>
<evidence type="ECO:0000256" key="1">
    <source>
        <dbReference type="SAM" id="SignalP"/>
    </source>
</evidence>
<protein>
    <submittedName>
        <fullName evidence="2">Uncharacterized protein</fullName>
    </submittedName>
</protein>
<name>A0ABV7SP67_9SPHN</name>
<dbReference type="Pfam" id="PF26624">
    <property type="entry name" value="DUF8200"/>
    <property type="match status" value="1"/>
</dbReference>
<keyword evidence="1" id="KW-0732">Signal</keyword>
<dbReference type="NCBIfam" id="NF047636">
    <property type="entry name" value="CC_3452_fam"/>
    <property type="match status" value="1"/>
</dbReference>
<accession>A0ABV7SP67</accession>
<dbReference type="InterPro" id="IPR058513">
    <property type="entry name" value="DUF8200"/>
</dbReference>